<keyword evidence="10" id="KW-1185">Reference proteome</keyword>
<dbReference type="UniPathway" id="UPA00104">
    <property type="reaction ID" value="UER00579"/>
</dbReference>
<dbReference type="Proteomes" id="UP000591131">
    <property type="component" value="Unassembled WGS sequence"/>
</dbReference>
<dbReference type="GO" id="GO:0006601">
    <property type="term" value="P:creatine biosynthetic process"/>
    <property type="evidence" value="ECO:0007669"/>
    <property type="project" value="UniProtKB-UniPathway"/>
</dbReference>
<evidence type="ECO:0000256" key="7">
    <source>
        <dbReference type="ARBA" id="ARBA00033346"/>
    </source>
</evidence>
<evidence type="ECO:0000256" key="3">
    <source>
        <dbReference type="ARBA" id="ARBA00012351"/>
    </source>
</evidence>
<evidence type="ECO:0000313" key="9">
    <source>
        <dbReference type="EMBL" id="KAF4677369.1"/>
    </source>
</evidence>
<dbReference type="PANTHER" id="PTHR10488:SF1">
    <property type="entry name" value="GLYCINE AMIDINOTRANSFERASE, MITOCHONDRIAL"/>
    <property type="match status" value="1"/>
</dbReference>
<protein>
    <recommendedName>
        <fullName evidence="4">Glycine amidinotransferase, mitochondrial</fullName>
        <ecNumber evidence="3">2.1.4.1</ecNumber>
    </recommendedName>
    <alternativeName>
        <fullName evidence="6">L-arginine:glycine amidinotransferase</fullName>
    </alternativeName>
    <alternativeName>
        <fullName evidence="7">Transamidinase</fullName>
    </alternativeName>
</protein>
<feature type="active site" description="Amidino-cysteine intermediate" evidence="8">
    <location>
        <position position="381"/>
    </location>
</feature>
<name>A0A7J6N0F0_PERCH</name>
<comment type="caution">
    <text evidence="9">The sequence shown here is derived from an EMBL/GenBank/DDBJ whole genome shotgun (WGS) entry which is preliminary data.</text>
</comment>
<sequence>MCFISLNNHTDTSAFPPLVNRWTEFDPLEEIVVGRADGGCFPPHEPACQAEFQDQYTPQGPTMSHPFSEYIPWPTGPKLQRTIDAANEQMDGLQEVLEGEGVVVRRPDAARCNFNVFTKTPDFKCVNQYGAGCPRDLMITVGNEILEAPMSKRSRFFEYRPYRKLCRYYFDNDPRMVWSCAPKPLMEDASYNAGFWELSDEQRIAQRYEYKYCCNENEIFFDAADILVIGDVIFVQHSMTTNLTAIRWLKRHFEPKGFTVRTLHFPYDLYPAHIDATFVCLRPGLMLTNPDRPVVREEAQIFKQNDWRMVDVPMWSAKEEHPILCQSTRWLSMNVLSVTSDKIIIEDGEDATKRFFEEDLGYDVIGVPYRKVFEFGGSLHCSTWDVRRSGSKRSFFSETLGCEEDIGMTSLTSLP</sequence>
<organism evidence="9 10">
    <name type="scientific">Perkinsus chesapeaki</name>
    <name type="common">Clam parasite</name>
    <name type="synonym">Perkinsus andrewsi</name>
    <dbReference type="NCBI Taxonomy" id="330153"/>
    <lineage>
        <taxon>Eukaryota</taxon>
        <taxon>Sar</taxon>
        <taxon>Alveolata</taxon>
        <taxon>Perkinsozoa</taxon>
        <taxon>Perkinsea</taxon>
        <taxon>Perkinsida</taxon>
        <taxon>Perkinsidae</taxon>
        <taxon>Perkinsus</taxon>
    </lineage>
</organism>
<comment type="similarity">
    <text evidence="2">Belongs to the amidinotransferase family.</text>
</comment>
<evidence type="ECO:0000256" key="1">
    <source>
        <dbReference type="ARBA" id="ARBA00004858"/>
    </source>
</evidence>
<accession>A0A7J6N0F0</accession>
<dbReference type="OrthoDB" id="10264242at2759"/>
<evidence type="ECO:0000256" key="4">
    <source>
        <dbReference type="ARBA" id="ARBA00016069"/>
    </source>
</evidence>
<reference evidence="9 10" key="1">
    <citation type="submission" date="2020-04" db="EMBL/GenBank/DDBJ databases">
        <title>Perkinsus chesapeaki whole genome sequence.</title>
        <authorList>
            <person name="Bogema D.R."/>
        </authorList>
    </citation>
    <scope>NUCLEOTIDE SEQUENCE [LARGE SCALE GENOMIC DNA]</scope>
    <source>
        <strain evidence="9">ATCC PRA-425</strain>
    </source>
</reference>
<dbReference type="Gene3D" id="3.75.10.10">
    <property type="entry name" value="L-arginine/glycine Amidinotransferase, Chain A"/>
    <property type="match status" value="1"/>
</dbReference>
<keyword evidence="5" id="KW-0808">Transferase</keyword>
<proteinExistence type="inferred from homology"/>
<evidence type="ECO:0000256" key="2">
    <source>
        <dbReference type="ARBA" id="ARBA00006943"/>
    </source>
</evidence>
<dbReference type="EMBL" id="JAAPAO010000015">
    <property type="protein sequence ID" value="KAF4677369.1"/>
    <property type="molecule type" value="Genomic_DNA"/>
</dbReference>
<dbReference type="EC" id="2.1.4.1" evidence="3"/>
<feature type="active site" evidence="8">
    <location>
        <position position="222"/>
    </location>
</feature>
<comment type="pathway">
    <text evidence="1">Amine and polyamine biosynthesis; creatine biosynthesis; creatine from L-arginine and glycine: step 1/2.</text>
</comment>
<evidence type="ECO:0000256" key="8">
    <source>
        <dbReference type="PIRSR" id="PIRSR633195-1"/>
    </source>
</evidence>
<evidence type="ECO:0000313" key="10">
    <source>
        <dbReference type="Proteomes" id="UP000591131"/>
    </source>
</evidence>
<dbReference type="InterPro" id="IPR033195">
    <property type="entry name" value="AmidinoTrfase"/>
</dbReference>
<evidence type="ECO:0000256" key="6">
    <source>
        <dbReference type="ARBA" id="ARBA00031403"/>
    </source>
</evidence>
<dbReference type="GO" id="GO:0015068">
    <property type="term" value="F:glycine amidinotransferase activity"/>
    <property type="evidence" value="ECO:0007669"/>
    <property type="project" value="UniProtKB-EC"/>
</dbReference>
<gene>
    <name evidence="9" type="ORF">FOL47_001955</name>
</gene>
<dbReference type="AlphaFoldDB" id="A0A7J6N0F0"/>
<dbReference type="PANTHER" id="PTHR10488">
    <property type="entry name" value="GLYCINE AMIDINOTRANSFERASE, MITOCHONDRIAL"/>
    <property type="match status" value="1"/>
</dbReference>
<dbReference type="GO" id="GO:0005758">
    <property type="term" value="C:mitochondrial intermembrane space"/>
    <property type="evidence" value="ECO:0007669"/>
    <property type="project" value="TreeGrafter"/>
</dbReference>
<evidence type="ECO:0000256" key="5">
    <source>
        <dbReference type="ARBA" id="ARBA00022679"/>
    </source>
</evidence>
<dbReference type="SUPFAM" id="SSF55909">
    <property type="entry name" value="Pentein"/>
    <property type="match status" value="1"/>
</dbReference>
<feature type="active site" evidence="8">
    <location>
        <position position="273"/>
    </location>
</feature>